<gene>
    <name evidence="1" type="ORF">WR25_16083</name>
</gene>
<keyword evidence="2" id="KW-1185">Reference proteome</keyword>
<sequence>MGMGKRLPRSLLTSLVHPLQVQRVLRPAREVPMLNNLAVLFNIAQPDYNPDRISQHLRSLARDGQVWNYMPGVYLFKSEMDSITARKSIKAENFDGYIVLNFDPAESDGDLPELAWDSYLLNVFRDDADRLFSRYNLSHDEIKQINQMIAERSDKSNA</sequence>
<name>A0A2A2K3Z1_9BILA</name>
<dbReference type="EMBL" id="LIAE01009703">
    <property type="protein sequence ID" value="PAV68697.1"/>
    <property type="molecule type" value="Genomic_DNA"/>
</dbReference>
<evidence type="ECO:0000313" key="2">
    <source>
        <dbReference type="Proteomes" id="UP000218231"/>
    </source>
</evidence>
<proteinExistence type="predicted"/>
<reference evidence="1 2" key="1">
    <citation type="journal article" date="2017" name="Curr. Biol.">
        <title>Genome architecture and evolution of a unichromosomal asexual nematode.</title>
        <authorList>
            <person name="Fradin H."/>
            <person name="Zegar C."/>
            <person name="Gutwein M."/>
            <person name="Lucas J."/>
            <person name="Kovtun M."/>
            <person name="Corcoran D."/>
            <person name="Baugh L.R."/>
            <person name="Kiontke K."/>
            <person name="Gunsalus K."/>
            <person name="Fitch D.H."/>
            <person name="Piano F."/>
        </authorList>
    </citation>
    <scope>NUCLEOTIDE SEQUENCE [LARGE SCALE GENOMIC DNA]</scope>
    <source>
        <strain evidence="1">PF1309</strain>
    </source>
</reference>
<dbReference type="Proteomes" id="UP000218231">
    <property type="component" value="Unassembled WGS sequence"/>
</dbReference>
<organism evidence="1 2">
    <name type="scientific">Diploscapter pachys</name>
    <dbReference type="NCBI Taxonomy" id="2018661"/>
    <lineage>
        <taxon>Eukaryota</taxon>
        <taxon>Metazoa</taxon>
        <taxon>Ecdysozoa</taxon>
        <taxon>Nematoda</taxon>
        <taxon>Chromadorea</taxon>
        <taxon>Rhabditida</taxon>
        <taxon>Rhabditina</taxon>
        <taxon>Rhabditomorpha</taxon>
        <taxon>Rhabditoidea</taxon>
        <taxon>Rhabditidae</taxon>
        <taxon>Diploscapter</taxon>
    </lineage>
</organism>
<accession>A0A2A2K3Z1</accession>
<comment type="caution">
    <text evidence="1">The sequence shown here is derived from an EMBL/GenBank/DDBJ whole genome shotgun (WGS) entry which is preliminary data.</text>
</comment>
<protein>
    <submittedName>
        <fullName evidence="1">Uncharacterized protein</fullName>
    </submittedName>
</protein>
<evidence type="ECO:0000313" key="1">
    <source>
        <dbReference type="EMBL" id="PAV68697.1"/>
    </source>
</evidence>
<dbReference type="AlphaFoldDB" id="A0A2A2K3Z1"/>